<dbReference type="InterPro" id="IPR029033">
    <property type="entry name" value="His_PPase_superfam"/>
</dbReference>
<dbReference type="CDD" id="cd07040">
    <property type="entry name" value="HP"/>
    <property type="match status" value="1"/>
</dbReference>
<dbReference type="EMBL" id="CYKH01000459">
    <property type="protein sequence ID" value="CUF95264.1"/>
    <property type="molecule type" value="Genomic_DNA"/>
</dbReference>
<dbReference type="Gene3D" id="3.40.50.1240">
    <property type="entry name" value="Phosphoglycerate mutase-like"/>
    <property type="match status" value="1"/>
</dbReference>
<dbReference type="PANTHER" id="PTHR47821">
    <property type="entry name" value="PHOSPHOGLYCERATE MUTASE FAMILY PROTEIN"/>
    <property type="match status" value="1"/>
</dbReference>
<dbReference type="AlphaFoldDB" id="A0A0S4IQE1"/>
<keyword evidence="2" id="KW-1185">Reference proteome</keyword>
<proteinExistence type="predicted"/>
<dbReference type="Pfam" id="PF00300">
    <property type="entry name" value="His_Phos_1"/>
    <property type="match status" value="1"/>
</dbReference>
<sequence>MPNTIQPEHTLMQRHPAAYPLPSKLRHTYVVMRHGFSKPNERGRICSTMVEGVQPENGLTEMGRNQSYASSSRLAQYVEAHLSGLNKANSEDVVVVSSPFARARETAEIVCEVLAQNDVVARSLRTTKPRIAEELRERHFGEMDGKSDDKYVLVWKKDIEHGDAQEEYRAESCLKVWQRVYRLVMSLEERLRKPSLVILVAHGDTLQITQTGFDSGCSLSGHRLRSLVQAEWRVLTANPDSYPVIGRQQRSNL</sequence>
<dbReference type="SUPFAM" id="SSF53254">
    <property type="entry name" value="Phosphoglycerate mutase-like"/>
    <property type="match status" value="1"/>
</dbReference>
<dbReference type="PANTHER" id="PTHR47821:SF2">
    <property type="entry name" value="PHOSPHOGLYCERATE MUTASE FAMILY PROTEIN"/>
    <property type="match status" value="1"/>
</dbReference>
<dbReference type="InterPro" id="IPR013078">
    <property type="entry name" value="His_Pase_superF_clade-1"/>
</dbReference>
<reference evidence="2" key="1">
    <citation type="submission" date="2015-09" db="EMBL/GenBank/DDBJ databases">
        <authorList>
            <consortium name="Pathogen Informatics"/>
        </authorList>
    </citation>
    <scope>NUCLEOTIDE SEQUENCE [LARGE SCALE GENOMIC DNA]</scope>
    <source>
        <strain evidence="2">Lake Konstanz</strain>
    </source>
</reference>
<evidence type="ECO:0000313" key="1">
    <source>
        <dbReference type="EMBL" id="CUF95264.1"/>
    </source>
</evidence>
<accession>A0A0S4IQE1</accession>
<organism evidence="1 2">
    <name type="scientific">Bodo saltans</name>
    <name type="common">Flagellated protozoan</name>
    <dbReference type="NCBI Taxonomy" id="75058"/>
    <lineage>
        <taxon>Eukaryota</taxon>
        <taxon>Discoba</taxon>
        <taxon>Euglenozoa</taxon>
        <taxon>Kinetoplastea</taxon>
        <taxon>Metakinetoplastina</taxon>
        <taxon>Eubodonida</taxon>
        <taxon>Bodonidae</taxon>
        <taxon>Bodo</taxon>
    </lineage>
</organism>
<name>A0A0S4IQE1_BODSA</name>
<evidence type="ECO:0000313" key="2">
    <source>
        <dbReference type="Proteomes" id="UP000051952"/>
    </source>
</evidence>
<gene>
    <name evidence="1" type="ORF">BSAL_04200</name>
</gene>
<dbReference type="VEuPathDB" id="TriTrypDB:BSAL_04200"/>
<dbReference type="OMA" id="QSHERYA"/>
<dbReference type="OrthoDB" id="354304at2759"/>
<dbReference type="Proteomes" id="UP000051952">
    <property type="component" value="Unassembled WGS sequence"/>
</dbReference>
<protein>
    <submittedName>
        <fullName evidence="1">Uncharacterized protein</fullName>
    </submittedName>
</protein>